<dbReference type="SUPFAM" id="SSF48113">
    <property type="entry name" value="Heme-dependent peroxidases"/>
    <property type="match status" value="1"/>
</dbReference>
<protein>
    <recommendedName>
        <fullName evidence="5">Peroxidase</fullName>
        <ecNumber evidence="5">1.11.1.-</ecNumber>
    </recommendedName>
</protein>
<dbReference type="PRINTS" id="PR00458">
    <property type="entry name" value="PEROXIDASE"/>
</dbReference>
<evidence type="ECO:0000313" key="7">
    <source>
        <dbReference type="EMBL" id="PMD25845.1"/>
    </source>
</evidence>
<keyword evidence="2" id="KW-0349">Heme</keyword>
<dbReference type="Pfam" id="PF00141">
    <property type="entry name" value="peroxidase"/>
    <property type="match status" value="1"/>
</dbReference>
<evidence type="ECO:0000313" key="8">
    <source>
        <dbReference type="Proteomes" id="UP000235672"/>
    </source>
</evidence>
<proteinExistence type="inferred from homology"/>
<feature type="signal peptide" evidence="5">
    <location>
        <begin position="1"/>
        <end position="22"/>
    </location>
</feature>
<dbReference type="InterPro" id="IPR010255">
    <property type="entry name" value="Haem_peroxidase_sf"/>
</dbReference>
<dbReference type="EC" id="1.11.1.-" evidence="5"/>
<dbReference type="Proteomes" id="UP000235672">
    <property type="component" value="Unassembled WGS sequence"/>
</dbReference>
<dbReference type="GO" id="GO:0004601">
    <property type="term" value="F:peroxidase activity"/>
    <property type="evidence" value="ECO:0007669"/>
    <property type="project" value="UniProtKB-KW"/>
</dbReference>
<feature type="domain" description="Plant heme peroxidase family profile" evidence="6">
    <location>
        <begin position="129"/>
        <end position="301"/>
    </location>
</feature>
<keyword evidence="2" id="KW-0408">Iron</keyword>
<evidence type="ECO:0000256" key="1">
    <source>
        <dbReference type="ARBA" id="ARBA00022559"/>
    </source>
</evidence>
<dbReference type="EMBL" id="KZ613469">
    <property type="protein sequence ID" value="PMD25845.1"/>
    <property type="molecule type" value="Genomic_DNA"/>
</dbReference>
<dbReference type="STRING" id="1745343.A0A2J6QHV9"/>
<organism evidence="7 8">
    <name type="scientific">Hyaloscypha hepaticicola</name>
    <dbReference type="NCBI Taxonomy" id="2082293"/>
    <lineage>
        <taxon>Eukaryota</taxon>
        <taxon>Fungi</taxon>
        <taxon>Dikarya</taxon>
        <taxon>Ascomycota</taxon>
        <taxon>Pezizomycotina</taxon>
        <taxon>Leotiomycetes</taxon>
        <taxon>Helotiales</taxon>
        <taxon>Hyaloscyphaceae</taxon>
        <taxon>Hyaloscypha</taxon>
    </lineage>
</organism>
<accession>A0A2J6QHV9</accession>
<dbReference type="PANTHER" id="PTHR31356">
    <property type="entry name" value="THYLAKOID LUMENAL 29 KDA PROTEIN, CHLOROPLASTIC-RELATED"/>
    <property type="match status" value="1"/>
</dbReference>
<dbReference type="GO" id="GO:0042744">
    <property type="term" value="P:hydrogen peroxide catabolic process"/>
    <property type="evidence" value="ECO:0007669"/>
    <property type="project" value="TreeGrafter"/>
</dbReference>
<sequence>MRSLEALLALPATLGLLSGVSGTFFYPNSQTSLLEHILVDTHGAHSSGFANAITPCSKYPNYVSGNQSMGRTTAAQWLRVAFHDFVTANVAAGTGGIDASIGFETLREENSGTAFNDSFSFFRPYVNPVISTADLVALSVVMSVGNCGGAQIPFKAGRIDATGGGAFGVPAPDTDLPTTLGYFSGAGFNQADSIGLTACGHTLGSVHHGGFPTVVGPEAVSPTNIAGGIHLDSTVANFDPLVVHEYLNGTGQAGGPLVTSFNVSSRSDLRLYESDNNATMIALGEQGEGFQNTCVNLLGRMIDTVPKGVVLSDIVTPINVKPINATLDFDNQGNLIFSGYIRVRHPSPPSSQGSLFLITSSSPPIPLTAESATGTSIFGTTTFYPFSTRINDADSFTHFTISSHAGLHTFAVQASAFVVPSLTSRFSTTTTSLNFTIASKSSGGPNVKVQAPVGQQGTLGPAIKTFSDVDVSTAGKKAGYELWEGSVDIGSLATGALSIAVLDERGNEIDVGFF</sequence>
<dbReference type="AlphaFoldDB" id="A0A2J6QHV9"/>
<dbReference type="OrthoDB" id="5985073at2759"/>
<dbReference type="PROSITE" id="PS50873">
    <property type="entry name" value="PEROXIDASE_4"/>
    <property type="match status" value="1"/>
</dbReference>
<dbReference type="GO" id="GO:0000302">
    <property type="term" value="P:response to reactive oxygen species"/>
    <property type="evidence" value="ECO:0007669"/>
    <property type="project" value="TreeGrafter"/>
</dbReference>
<evidence type="ECO:0000256" key="3">
    <source>
        <dbReference type="ARBA" id="ARBA00023002"/>
    </source>
</evidence>
<feature type="chain" id="PRO_5014211755" description="Peroxidase" evidence="5">
    <location>
        <begin position="23"/>
        <end position="514"/>
    </location>
</feature>
<dbReference type="InterPro" id="IPR044831">
    <property type="entry name" value="Ccp1-like"/>
</dbReference>
<dbReference type="GO" id="GO:0046872">
    <property type="term" value="F:metal ion binding"/>
    <property type="evidence" value="ECO:0007669"/>
    <property type="project" value="UniProtKB-UniRule"/>
</dbReference>
<evidence type="ECO:0000256" key="5">
    <source>
        <dbReference type="RuleBase" id="RU363051"/>
    </source>
</evidence>
<evidence type="ECO:0000259" key="6">
    <source>
        <dbReference type="PROSITE" id="PS50873"/>
    </source>
</evidence>
<dbReference type="Gene3D" id="1.10.520.10">
    <property type="match status" value="1"/>
</dbReference>
<name>A0A2J6QHV9_9HELO</name>
<dbReference type="PANTHER" id="PTHR31356:SF53">
    <property type="entry name" value="HEME PEROXIDASE"/>
    <property type="match status" value="1"/>
</dbReference>
<keyword evidence="5" id="KW-0732">Signal</keyword>
<keyword evidence="2" id="KW-0479">Metal-binding</keyword>
<dbReference type="InterPro" id="IPR002016">
    <property type="entry name" value="Haem_peroxidase"/>
</dbReference>
<evidence type="ECO:0000256" key="2">
    <source>
        <dbReference type="ARBA" id="ARBA00022617"/>
    </source>
</evidence>
<comment type="similarity">
    <text evidence="4">Belongs to the peroxidase family.</text>
</comment>
<evidence type="ECO:0000256" key="4">
    <source>
        <dbReference type="RuleBase" id="RU004241"/>
    </source>
</evidence>
<gene>
    <name evidence="7" type="ORF">NA56DRAFT_564362</name>
</gene>
<keyword evidence="3 5" id="KW-0560">Oxidoreductase</keyword>
<keyword evidence="1 5" id="KW-0575">Peroxidase</keyword>
<dbReference type="GO" id="GO:0020037">
    <property type="term" value="F:heme binding"/>
    <property type="evidence" value="ECO:0007669"/>
    <property type="project" value="UniProtKB-UniRule"/>
</dbReference>
<keyword evidence="8" id="KW-1185">Reference proteome</keyword>
<dbReference type="GO" id="GO:0034599">
    <property type="term" value="P:cellular response to oxidative stress"/>
    <property type="evidence" value="ECO:0007669"/>
    <property type="project" value="InterPro"/>
</dbReference>
<reference evidence="7 8" key="1">
    <citation type="submission" date="2016-05" db="EMBL/GenBank/DDBJ databases">
        <title>A degradative enzymes factory behind the ericoid mycorrhizal symbiosis.</title>
        <authorList>
            <consortium name="DOE Joint Genome Institute"/>
            <person name="Martino E."/>
            <person name="Morin E."/>
            <person name="Grelet G."/>
            <person name="Kuo A."/>
            <person name="Kohler A."/>
            <person name="Daghino S."/>
            <person name="Barry K."/>
            <person name="Choi C."/>
            <person name="Cichocki N."/>
            <person name="Clum A."/>
            <person name="Copeland A."/>
            <person name="Hainaut M."/>
            <person name="Haridas S."/>
            <person name="Labutti K."/>
            <person name="Lindquist E."/>
            <person name="Lipzen A."/>
            <person name="Khouja H.-R."/>
            <person name="Murat C."/>
            <person name="Ohm R."/>
            <person name="Olson A."/>
            <person name="Spatafora J."/>
            <person name="Veneault-Fourrey C."/>
            <person name="Henrissat B."/>
            <person name="Grigoriev I."/>
            <person name="Martin F."/>
            <person name="Perotto S."/>
        </authorList>
    </citation>
    <scope>NUCLEOTIDE SEQUENCE [LARGE SCALE GENOMIC DNA]</scope>
    <source>
        <strain evidence="7 8">UAMH 7357</strain>
    </source>
</reference>